<sequence>LFLFFIIFFIKFSTVNANGNTYKVVDLEISKTYDNDFNKKAVIDMAFKKAFEELILRITTTNGEQVSKLTNLKTIYSLIESFSIVDEKFIDKKYVSKFEV</sequence>
<dbReference type="EMBL" id="UINC01185973">
    <property type="protein sequence ID" value="SVD97959.1"/>
    <property type="molecule type" value="Genomic_DNA"/>
</dbReference>
<organism evidence="1">
    <name type="scientific">marine metagenome</name>
    <dbReference type="NCBI Taxonomy" id="408172"/>
    <lineage>
        <taxon>unclassified sequences</taxon>
        <taxon>metagenomes</taxon>
        <taxon>ecological metagenomes</taxon>
    </lineage>
</organism>
<protein>
    <submittedName>
        <fullName evidence="1">Uncharacterized protein</fullName>
    </submittedName>
</protein>
<feature type="non-terminal residue" evidence="1">
    <location>
        <position position="1"/>
    </location>
</feature>
<gene>
    <name evidence="1" type="ORF">METZ01_LOCUS450813</name>
</gene>
<feature type="non-terminal residue" evidence="1">
    <location>
        <position position="100"/>
    </location>
</feature>
<reference evidence="1" key="1">
    <citation type="submission" date="2018-05" db="EMBL/GenBank/DDBJ databases">
        <authorList>
            <person name="Lanie J.A."/>
            <person name="Ng W.-L."/>
            <person name="Kazmierczak K.M."/>
            <person name="Andrzejewski T.M."/>
            <person name="Davidsen T.M."/>
            <person name="Wayne K.J."/>
            <person name="Tettelin H."/>
            <person name="Glass J.I."/>
            <person name="Rusch D."/>
            <person name="Podicherti R."/>
            <person name="Tsui H.-C.T."/>
            <person name="Winkler M.E."/>
        </authorList>
    </citation>
    <scope>NUCLEOTIDE SEQUENCE</scope>
</reference>
<proteinExistence type="predicted"/>
<name>A0A382ZRT6_9ZZZZ</name>
<accession>A0A382ZRT6</accession>
<evidence type="ECO:0000313" key="1">
    <source>
        <dbReference type="EMBL" id="SVD97959.1"/>
    </source>
</evidence>
<dbReference type="AlphaFoldDB" id="A0A382ZRT6"/>